<keyword evidence="7" id="KW-1133">Transmembrane helix</keyword>
<dbReference type="PANTHER" id="PTHR11002">
    <property type="entry name" value="CARBONIC ANHYDRASE"/>
    <property type="match status" value="1"/>
</dbReference>
<sequence length="243" mass="26032">MSKINGFVGRRNFLKWAGVGVSGIGAIATFGSIISGTEEIAIAEPNPANPHPVNANDAWKRLLAGNQRFIAQKPKHPDQSIEHLQLVSKVQYPFASVLGCADSRVPAEIIFDQGLGDLFVVRLAGNVASDMAIGSLEYATAVLGTQLIVVLGHRRCGAVAEALKDQAVPGRIGFVIEGIRPALTKVKFRTGDVNQDAVIANIIYQVEKLQNSSMLLAKLIREGKLKIIGAIYDIDTGKITPIK</sequence>
<feature type="binding site" evidence="6">
    <location>
        <position position="100"/>
    </location>
    <ligand>
        <name>Zn(2+)</name>
        <dbReference type="ChEBI" id="CHEBI:29105"/>
    </ligand>
</feature>
<dbReference type="GO" id="GO:0004089">
    <property type="term" value="F:carbonate dehydratase activity"/>
    <property type="evidence" value="ECO:0007669"/>
    <property type="project" value="UniProtKB-EC"/>
</dbReference>
<feature type="binding site" evidence="6">
    <location>
        <position position="102"/>
    </location>
    <ligand>
        <name>Zn(2+)</name>
        <dbReference type="ChEBI" id="CHEBI:29105"/>
    </ligand>
</feature>
<comment type="similarity">
    <text evidence="1">Belongs to the beta-class carbonic anhydrase family.</text>
</comment>
<dbReference type="InterPro" id="IPR006311">
    <property type="entry name" value="TAT_signal"/>
</dbReference>
<dbReference type="PANTHER" id="PTHR11002:SF79">
    <property type="entry name" value="CARBONIC ANHYDRASE 2"/>
    <property type="match status" value="1"/>
</dbReference>
<keyword evidence="7" id="KW-0472">Membrane</keyword>
<feature type="transmembrane region" description="Helical" evidence="7">
    <location>
        <begin position="12"/>
        <end position="34"/>
    </location>
</feature>
<dbReference type="HOGENOM" id="CLU_053879_4_2_3"/>
<feature type="binding site" evidence="6">
    <location>
        <position position="156"/>
    </location>
    <ligand>
        <name>Zn(2+)</name>
        <dbReference type="ChEBI" id="CHEBI:29105"/>
    </ligand>
</feature>
<keyword evidence="4" id="KW-0456">Lyase</keyword>
<evidence type="ECO:0000256" key="3">
    <source>
        <dbReference type="ARBA" id="ARBA00022833"/>
    </source>
</evidence>
<dbReference type="OrthoDB" id="9797527at2"/>
<dbReference type="RefSeq" id="WP_015206208.1">
    <property type="nucleotide sequence ID" value="NC_019757.1"/>
</dbReference>
<keyword evidence="7" id="KW-0812">Transmembrane</keyword>
<keyword evidence="6" id="KW-0479">Metal-binding</keyword>
<dbReference type="SMART" id="SM00947">
    <property type="entry name" value="Pro_CA"/>
    <property type="match status" value="1"/>
</dbReference>
<dbReference type="STRING" id="56107.Cylst_0618"/>
<evidence type="ECO:0000313" key="8">
    <source>
        <dbReference type="EMBL" id="AFZ22951.1"/>
    </source>
</evidence>
<dbReference type="PROSITE" id="PS51318">
    <property type="entry name" value="TAT"/>
    <property type="match status" value="1"/>
</dbReference>
<dbReference type="KEGG" id="csg:Cylst_0618"/>
<organism evidence="8 9">
    <name type="scientific">Cylindrospermum stagnale PCC 7417</name>
    <dbReference type="NCBI Taxonomy" id="56107"/>
    <lineage>
        <taxon>Bacteria</taxon>
        <taxon>Bacillati</taxon>
        <taxon>Cyanobacteriota</taxon>
        <taxon>Cyanophyceae</taxon>
        <taxon>Nostocales</taxon>
        <taxon>Nostocaceae</taxon>
        <taxon>Cylindrospermum</taxon>
    </lineage>
</organism>
<dbReference type="eggNOG" id="COG0288">
    <property type="taxonomic scope" value="Bacteria"/>
</dbReference>
<gene>
    <name evidence="8" type="ORF">Cylst_0618</name>
</gene>
<accession>K9WT45</accession>
<dbReference type="Proteomes" id="UP000010475">
    <property type="component" value="Chromosome"/>
</dbReference>
<evidence type="ECO:0000256" key="2">
    <source>
        <dbReference type="ARBA" id="ARBA00012925"/>
    </source>
</evidence>
<dbReference type="InterPro" id="IPR036874">
    <property type="entry name" value="Carbonic_anhydrase_sf"/>
</dbReference>
<evidence type="ECO:0000256" key="5">
    <source>
        <dbReference type="ARBA" id="ARBA00048348"/>
    </source>
</evidence>
<proteinExistence type="inferred from homology"/>
<dbReference type="Pfam" id="PF00484">
    <property type="entry name" value="Pro_CA"/>
    <property type="match status" value="1"/>
</dbReference>
<dbReference type="InterPro" id="IPR015892">
    <property type="entry name" value="Carbonic_anhydrase_CS"/>
</dbReference>
<evidence type="ECO:0000313" key="9">
    <source>
        <dbReference type="Proteomes" id="UP000010475"/>
    </source>
</evidence>
<dbReference type="GO" id="GO:0008270">
    <property type="term" value="F:zinc ion binding"/>
    <property type="evidence" value="ECO:0007669"/>
    <property type="project" value="InterPro"/>
</dbReference>
<comment type="catalytic activity">
    <reaction evidence="5">
        <text>hydrogencarbonate + H(+) = CO2 + H2O</text>
        <dbReference type="Rhea" id="RHEA:10748"/>
        <dbReference type="ChEBI" id="CHEBI:15377"/>
        <dbReference type="ChEBI" id="CHEBI:15378"/>
        <dbReference type="ChEBI" id="CHEBI:16526"/>
        <dbReference type="ChEBI" id="CHEBI:17544"/>
        <dbReference type="EC" id="4.2.1.1"/>
    </reaction>
</comment>
<dbReference type="InterPro" id="IPR001765">
    <property type="entry name" value="Carbonic_anhydrase"/>
</dbReference>
<dbReference type="GO" id="GO:0015976">
    <property type="term" value="P:carbon utilization"/>
    <property type="evidence" value="ECO:0007669"/>
    <property type="project" value="InterPro"/>
</dbReference>
<evidence type="ECO:0000256" key="7">
    <source>
        <dbReference type="SAM" id="Phobius"/>
    </source>
</evidence>
<dbReference type="Gene3D" id="3.40.1050.10">
    <property type="entry name" value="Carbonic anhydrase"/>
    <property type="match status" value="1"/>
</dbReference>
<dbReference type="PROSITE" id="PS00704">
    <property type="entry name" value="PROK_CO2_ANHYDRASE_1"/>
    <property type="match status" value="1"/>
</dbReference>
<evidence type="ECO:0000256" key="1">
    <source>
        <dbReference type="ARBA" id="ARBA00006217"/>
    </source>
</evidence>
<comment type="cofactor">
    <cofactor evidence="6">
        <name>Zn(2+)</name>
        <dbReference type="ChEBI" id="CHEBI:29105"/>
    </cofactor>
    <text evidence="6">Binds 1 zinc ion per subunit.</text>
</comment>
<dbReference type="EC" id="4.2.1.1" evidence="2"/>
<keyword evidence="3 6" id="KW-0862">Zinc</keyword>
<keyword evidence="9" id="KW-1185">Reference proteome</keyword>
<evidence type="ECO:0000256" key="6">
    <source>
        <dbReference type="PIRSR" id="PIRSR601765-1"/>
    </source>
</evidence>
<feature type="binding site" evidence="6">
    <location>
        <position position="153"/>
    </location>
    <ligand>
        <name>Zn(2+)</name>
        <dbReference type="ChEBI" id="CHEBI:29105"/>
    </ligand>
</feature>
<reference evidence="8 9" key="1">
    <citation type="submission" date="2012-06" db="EMBL/GenBank/DDBJ databases">
        <title>Finished chromosome of genome of Cylindrospermum stagnale PCC 7417.</title>
        <authorList>
            <consortium name="US DOE Joint Genome Institute"/>
            <person name="Gugger M."/>
            <person name="Coursin T."/>
            <person name="Rippka R."/>
            <person name="Tandeau De Marsac N."/>
            <person name="Huntemann M."/>
            <person name="Wei C.-L."/>
            <person name="Han J."/>
            <person name="Detter J.C."/>
            <person name="Han C."/>
            <person name="Tapia R."/>
            <person name="Chen A."/>
            <person name="Kyrpides N."/>
            <person name="Mavromatis K."/>
            <person name="Markowitz V."/>
            <person name="Szeto E."/>
            <person name="Ivanova N."/>
            <person name="Pagani I."/>
            <person name="Pati A."/>
            <person name="Goodwin L."/>
            <person name="Nordberg H.P."/>
            <person name="Cantor M.N."/>
            <person name="Hua S.X."/>
            <person name="Woyke T."/>
            <person name="Kerfeld C.A."/>
        </authorList>
    </citation>
    <scope>NUCLEOTIDE SEQUENCE [LARGE SCALE GENOMIC DNA]</scope>
    <source>
        <strain evidence="8 9">PCC 7417</strain>
    </source>
</reference>
<dbReference type="CDD" id="cd03378">
    <property type="entry name" value="beta_CA_cladeC"/>
    <property type="match status" value="1"/>
</dbReference>
<dbReference type="EMBL" id="CP003642">
    <property type="protein sequence ID" value="AFZ22951.1"/>
    <property type="molecule type" value="Genomic_DNA"/>
</dbReference>
<evidence type="ECO:0000256" key="4">
    <source>
        <dbReference type="ARBA" id="ARBA00023239"/>
    </source>
</evidence>
<protein>
    <recommendedName>
        <fullName evidence="2">carbonic anhydrase</fullName>
        <ecNumber evidence="2">4.2.1.1</ecNumber>
    </recommendedName>
</protein>
<name>K9WT45_9NOST</name>
<dbReference type="AlphaFoldDB" id="K9WT45"/>
<dbReference type="SUPFAM" id="SSF53056">
    <property type="entry name" value="beta-carbonic anhydrase, cab"/>
    <property type="match status" value="1"/>
</dbReference>
<dbReference type="PATRIC" id="fig|56107.3.peg.692"/>